<evidence type="ECO:0000256" key="3">
    <source>
        <dbReference type="ARBA" id="ARBA00036882"/>
    </source>
</evidence>
<dbReference type="CDD" id="cd00165">
    <property type="entry name" value="S4"/>
    <property type="match status" value="1"/>
</dbReference>
<sequence length="338" mass="37238">MTAYKAAMSREVKTLYVAEAEDGIRLDRWFRRRWPHLSHVQVQKMARSGQIRVDGSRAKPEDRLTAGAAVRVPPIPDPVEKTPGERPTLSDRDVAYARSLVLFEDDMVIALNKPAGLAVQGGTKTTKHVDRLLSAWGEGLERPRLVHRLDRDTSGVLLLGKGPEAAKRLAGAFARRQAKKTYWAIVMGAPSRGPGRSDLALKKSGINDFEIMRPADPKEHGAEPAETAFATISRAAHRASWMALRPFTGRTHQLRAHMKAMGHPILGDPKYGDEASNELSGPLKLQLHARRIELDHPGGGKLIVEAPLSPEMKAGFAHFGFSEDEAEQDPFAGVKRIR</sequence>
<dbReference type="InterPro" id="IPR020103">
    <property type="entry name" value="PsdUridine_synth_cat_dom_sf"/>
</dbReference>
<feature type="active site" evidence="4">
    <location>
        <position position="150"/>
    </location>
</feature>
<evidence type="ECO:0000256" key="1">
    <source>
        <dbReference type="ARBA" id="ARBA00010876"/>
    </source>
</evidence>
<dbReference type="Pfam" id="PF00849">
    <property type="entry name" value="PseudoU_synth_2"/>
    <property type="match status" value="1"/>
</dbReference>
<reference evidence="9" key="1">
    <citation type="journal article" date="2013" name="Genome Announc.">
        <title>Draft Genome Sequence of the Dimorphic Prosthecate Bacterium Brevundimonas abyssalis TAR-001T.</title>
        <authorList>
            <person name="Tsubouchi T."/>
            <person name="Nishi S."/>
            <person name="Usui K."/>
            <person name="Shimane Y."/>
            <person name="Takaki Y."/>
            <person name="Maruyama T."/>
            <person name="Hatada Y."/>
        </authorList>
    </citation>
    <scope>NUCLEOTIDE SEQUENCE [LARGE SCALE GENOMIC DNA]</scope>
    <source>
        <strain evidence="9">TAR-001</strain>
    </source>
</reference>
<dbReference type="Proteomes" id="UP000016569">
    <property type="component" value="Unassembled WGS sequence"/>
</dbReference>
<organism evidence="8 9">
    <name type="scientific">Brevundimonas abyssalis TAR-001</name>
    <dbReference type="NCBI Taxonomy" id="1391729"/>
    <lineage>
        <taxon>Bacteria</taxon>
        <taxon>Pseudomonadati</taxon>
        <taxon>Pseudomonadota</taxon>
        <taxon>Alphaproteobacteria</taxon>
        <taxon>Caulobacterales</taxon>
        <taxon>Caulobacteraceae</taxon>
        <taxon>Brevundimonas</taxon>
    </lineage>
</organism>
<evidence type="ECO:0000256" key="5">
    <source>
        <dbReference type="PROSITE-ProRule" id="PRU00182"/>
    </source>
</evidence>
<comment type="catalytic activity">
    <reaction evidence="3">
        <text>uridine(1911/1915/1917) in 23S rRNA = pseudouridine(1911/1915/1917) in 23S rRNA</text>
        <dbReference type="Rhea" id="RHEA:42524"/>
        <dbReference type="Rhea" id="RHEA-COMP:10097"/>
        <dbReference type="Rhea" id="RHEA-COMP:10098"/>
        <dbReference type="ChEBI" id="CHEBI:65314"/>
        <dbReference type="ChEBI" id="CHEBI:65315"/>
        <dbReference type="EC" id="5.4.99.23"/>
    </reaction>
</comment>
<keyword evidence="2 6" id="KW-0413">Isomerase</keyword>
<evidence type="ECO:0000259" key="7">
    <source>
        <dbReference type="Pfam" id="PF00849"/>
    </source>
</evidence>
<dbReference type="PROSITE" id="PS50889">
    <property type="entry name" value="S4"/>
    <property type="match status" value="1"/>
</dbReference>
<feature type="domain" description="Pseudouridine synthase RsuA/RluA-like" evidence="7">
    <location>
        <begin position="108"/>
        <end position="259"/>
    </location>
</feature>
<comment type="similarity">
    <text evidence="1 6">Belongs to the pseudouridine synthase RluA family.</text>
</comment>
<dbReference type="InterPro" id="IPR006224">
    <property type="entry name" value="PsdUridine_synth_RluA-like_CS"/>
</dbReference>
<dbReference type="PANTHER" id="PTHR21600">
    <property type="entry name" value="MITOCHONDRIAL RNA PSEUDOURIDINE SYNTHASE"/>
    <property type="match status" value="1"/>
</dbReference>
<evidence type="ECO:0000256" key="2">
    <source>
        <dbReference type="ARBA" id="ARBA00023235"/>
    </source>
</evidence>
<comment type="catalytic activity">
    <reaction evidence="6">
        <text>a uridine in RNA = a pseudouridine in RNA</text>
        <dbReference type="Rhea" id="RHEA:48348"/>
        <dbReference type="Rhea" id="RHEA-COMP:12068"/>
        <dbReference type="Rhea" id="RHEA-COMP:12069"/>
        <dbReference type="ChEBI" id="CHEBI:65314"/>
        <dbReference type="ChEBI" id="CHEBI:65315"/>
    </reaction>
</comment>
<dbReference type="PANTHER" id="PTHR21600:SF44">
    <property type="entry name" value="RIBOSOMAL LARGE SUBUNIT PSEUDOURIDINE SYNTHASE D"/>
    <property type="match status" value="1"/>
</dbReference>
<dbReference type="InterPro" id="IPR036986">
    <property type="entry name" value="S4_RNA-bd_sf"/>
</dbReference>
<dbReference type="GO" id="GO:0160140">
    <property type="term" value="F:23S rRNA pseudouridine(1911/1915/1917) synthase activity"/>
    <property type="evidence" value="ECO:0007669"/>
    <property type="project" value="UniProtKB-EC"/>
</dbReference>
<dbReference type="GO" id="GO:0003723">
    <property type="term" value="F:RNA binding"/>
    <property type="evidence" value="ECO:0007669"/>
    <property type="project" value="UniProtKB-KW"/>
</dbReference>
<comment type="caution">
    <text evidence="8">The sequence shown here is derived from an EMBL/GenBank/DDBJ whole genome shotgun (WGS) entry which is preliminary data.</text>
</comment>
<dbReference type="InterPro" id="IPR006225">
    <property type="entry name" value="PsdUridine_synth_RluC/D"/>
</dbReference>
<keyword evidence="9" id="KW-1185">Reference proteome</keyword>
<proteinExistence type="inferred from homology"/>
<dbReference type="PROSITE" id="PS01129">
    <property type="entry name" value="PSI_RLU"/>
    <property type="match status" value="1"/>
</dbReference>
<evidence type="ECO:0000256" key="6">
    <source>
        <dbReference type="RuleBase" id="RU362028"/>
    </source>
</evidence>
<dbReference type="InterPro" id="IPR006145">
    <property type="entry name" value="PsdUridine_synth_RsuA/RluA"/>
</dbReference>
<dbReference type="Gene3D" id="3.10.290.10">
    <property type="entry name" value="RNA-binding S4 domain"/>
    <property type="match status" value="1"/>
</dbReference>
<dbReference type="SUPFAM" id="SSF55174">
    <property type="entry name" value="Alpha-L RNA-binding motif"/>
    <property type="match status" value="1"/>
</dbReference>
<evidence type="ECO:0000313" key="9">
    <source>
        <dbReference type="Proteomes" id="UP000016569"/>
    </source>
</evidence>
<comment type="function">
    <text evidence="6">Responsible for synthesis of pseudouridine from uracil.</text>
</comment>
<dbReference type="CDD" id="cd02869">
    <property type="entry name" value="PseudoU_synth_RluA_like"/>
    <property type="match status" value="1"/>
</dbReference>
<gene>
    <name evidence="8" type="ORF">MBEBAB_1199</name>
</gene>
<dbReference type="SUPFAM" id="SSF55120">
    <property type="entry name" value="Pseudouridine synthase"/>
    <property type="match status" value="1"/>
</dbReference>
<dbReference type="EMBL" id="BATC01000015">
    <property type="protein sequence ID" value="GAD58949.1"/>
    <property type="molecule type" value="Genomic_DNA"/>
</dbReference>
<dbReference type="InterPro" id="IPR050188">
    <property type="entry name" value="RluA_PseudoU_synthase"/>
</dbReference>
<protein>
    <recommendedName>
        <fullName evidence="6">Pseudouridine synthase</fullName>
        <ecNumber evidence="6">5.4.99.-</ecNumber>
    </recommendedName>
</protein>
<dbReference type="GO" id="GO:0000455">
    <property type="term" value="P:enzyme-directed rRNA pseudouridine synthesis"/>
    <property type="evidence" value="ECO:0007669"/>
    <property type="project" value="TreeGrafter"/>
</dbReference>
<dbReference type="EC" id="5.4.99.-" evidence="6"/>
<name>A0A8E0N8U6_9CAUL</name>
<dbReference type="Gene3D" id="3.30.2350.10">
    <property type="entry name" value="Pseudouridine synthase"/>
    <property type="match status" value="1"/>
</dbReference>
<keyword evidence="5" id="KW-0694">RNA-binding</keyword>
<evidence type="ECO:0000256" key="4">
    <source>
        <dbReference type="PIRSR" id="PIRSR606225-1"/>
    </source>
</evidence>
<dbReference type="AlphaFoldDB" id="A0A8E0N8U6"/>
<evidence type="ECO:0000313" key="8">
    <source>
        <dbReference type="EMBL" id="GAD58949.1"/>
    </source>
</evidence>
<accession>A0A8E0N8U6</accession>
<dbReference type="NCBIfam" id="TIGR00005">
    <property type="entry name" value="rluA_subfam"/>
    <property type="match status" value="1"/>
</dbReference>